<accession>A0A4R9JQE9</accession>
<keyword evidence="1" id="KW-0812">Transmembrane</keyword>
<dbReference type="Pfam" id="PF17164">
    <property type="entry name" value="DUF5122"/>
    <property type="match status" value="1"/>
</dbReference>
<dbReference type="AlphaFoldDB" id="A0A4R9JQE9"/>
<dbReference type="OrthoDB" id="340196at2"/>
<dbReference type="RefSeq" id="WP_135620651.1">
    <property type="nucleotide sequence ID" value="NZ_RQGG01000043.1"/>
</dbReference>
<dbReference type="PANTHER" id="PTHR31778:SF2">
    <property type="entry name" value="BUD SITE SELECTION PROTEIN RAX2"/>
    <property type="match status" value="1"/>
</dbReference>
<keyword evidence="1" id="KW-0472">Membrane</keyword>
<keyword evidence="1" id="KW-1133">Transmembrane helix</keyword>
<evidence type="ECO:0000313" key="3">
    <source>
        <dbReference type="Proteomes" id="UP000297609"/>
    </source>
</evidence>
<keyword evidence="3" id="KW-1185">Reference proteome</keyword>
<evidence type="ECO:0000256" key="1">
    <source>
        <dbReference type="SAM" id="Phobius"/>
    </source>
</evidence>
<protein>
    <submittedName>
        <fullName evidence="2">Uncharacterized protein</fullName>
    </submittedName>
</protein>
<sequence>MSEESDLYYSLLVCPMMRFLQISFFLSLTSIFLFCKPPKLSNACDPESDAYLQSTILRFLLNDSSPSCLPGFSKLPNQIWGAYSDIPANVDVRALAVYDNKLYLGGSFQFLGPNTGGAAILNTTDGSILDEMVCPYLEVYAFSNVAISDENGGFYLAGSFTHVQGKPKRSLVHIKSNCQLDPNFDVGTGSAGFTINDIQLVGDKIYIGGSFTVWNGVARSNLAAVNRYTGELDNTWVPNAQGAVAALAPDNDGIFVGGAFTDLNGDTAYARLGKINYNTGTLISSFIGPNVTDGSIQALILGQDSSNNKVLYAGGNFEVVSPTNARSFFMDGNTTAWNPSPNGPVTDIAVLGSKVYLSGTFNTVAGSTRNYFAAVDNNLGTLGGENLSLIASDSIASIAEFGGKLYVLGTFTSVLGNSRRFALSVDPTNGQISSWNPKFSTGFQASTGKLAFSSDGTKVLVPGSFYSVNVVERNGFGSIDLITGKPTSFNPQLVGSINSLHIKDKILYAGGSFSSVLSTSRSNFFALNLETLSLEGTAPTFDASINVIQSDDNYLYLGGSFTNVASSTRNNLARLVLPSGNVDSWNPNPDGAVNSLHTHNQRVFVGGAFASIAGSGTPNLTEVNRISVSNLLFPSNVNFPNSNVNAITTYQNQYYIGGAFNSIGAQASPFFAKFDGQSGTYTYNLITADSELSSISVGENGKGILGGSFTTINGSPRAGFVFYDFINNKVLDGNIPSTGNVVQALSIQNRHFISGKITQANNLPKGGYVIWDL</sequence>
<proteinExistence type="predicted"/>
<evidence type="ECO:0000313" key="2">
    <source>
        <dbReference type="EMBL" id="TGL48913.1"/>
    </source>
</evidence>
<organism evidence="2 3">
    <name type="scientific">Leptospira kemamanensis</name>
    <dbReference type="NCBI Taxonomy" id="2484942"/>
    <lineage>
        <taxon>Bacteria</taxon>
        <taxon>Pseudomonadati</taxon>
        <taxon>Spirochaetota</taxon>
        <taxon>Spirochaetia</taxon>
        <taxon>Leptospirales</taxon>
        <taxon>Leptospiraceae</taxon>
        <taxon>Leptospira</taxon>
    </lineage>
</organism>
<reference evidence="2" key="1">
    <citation type="journal article" date="2019" name="PLoS Negl. Trop. Dis.">
        <title>Revisiting the worldwide diversity of Leptospira species in the environment.</title>
        <authorList>
            <person name="Vincent A.T."/>
            <person name="Schiettekatte O."/>
            <person name="Bourhy P."/>
            <person name="Veyrier F.J."/>
            <person name="Picardeau M."/>
        </authorList>
    </citation>
    <scope>NUCLEOTIDE SEQUENCE [LARGE SCALE GENOMIC DNA]</scope>
    <source>
        <strain evidence="2">201702454</strain>
    </source>
</reference>
<dbReference type="PANTHER" id="PTHR31778">
    <property type="entry name" value="BUD SITE SELECTION PROTEIN RAX2"/>
    <property type="match status" value="1"/>
</dbReference>
<dbReference type="InterPro" id="IPR013431">
    <property type="entry name" value="Delta_60_rpt"/>
</dbReference>
<gene>
    <name evidence="2" type="ORF">EHQ59_15725</name>
</gene>
<comment type="caution">
    <text evidence="2">The sequence shown here is derived from an EMBL/GenBank/DDBJ whole genome shotgun (WGS) entry which is preliminary data.</text>
</comment>
<feature type="transmembrane region" description="Helical" evidence="1">
    <location>
        <begin position="7"/>
        <end position="34"/>
    </location>
</feature>
<dbReference type="EMBL" id="RQGG01000043">
    <property type="protein sequence ID" value="TGL48913.1"/>
    <property type="molecule type" value="Genomic_DNA"/>
</dbReference>
<name>A0A4R9JQE9_9LEPT</name>
<dbReference type="Proteomes" id="UP000297609">
    <property type="component" value="Unassembled WGS sequence"/>
</dbReference>
<dbReference type="Gene3D" id="2.80.10.50">
    <property type="match status" value="1"/>
</dbReference>
<dbReference type="GO" id="GO:1902929">
    <property type="term" value="C:plasma membrane of growing cell tip"/>
    <property type="evidence" value="ECO:0007669"/>
    <property type="project" value="TreeGrafter"/>
</dbReference>